<feature type="region of interest" description="Disordered" evidence="5">
    <location>
        <begin position="16"/>
        <end position="37"/>
    </location>
</feature>
<organism evidence="7 8">
    <name type="scientific">Caenorhabditis auriculariae</name>
    <dbReference type="NCBI Taxonomy" id="2777116"/>
    <lineage>
        <taxon>Eukaryota</taxon>
        <taxon>Metazoa</taxon>
        <taxon>Ecdysozoa</taxon>
        <taxon>Nematoda</taxon>
        <taxon>Chromadorea</taxon>
        <taxon>Rhabditida</taxon>
        <taxon>Rhabditina</taxon>
        <taxon>Rhabditomorpha</taxon>
        <taxon>Rhabditoidea</taxon>
        <taxon>Rhabditidae</taxon>
        <taxon>Peloderinae</taxon>
        <taxon>Caenorhabditis</taxon>
    </lineage>
</organism>
<proteinExistence type="predicted"/>
<dbReference type="OrthoDB" id="5851963at2759"/>
<accession>A0A8S1HCN1</accession>
<evidence type="ECO:0000256" key="1">
    <source>
        <dbReference type="ARBA" id="ARBA00004141"/>
    </source>
</evidence>
<comment type="subcellular location">
    <subcellularLocation>
        <location evidence="1">Membrane</location>
        <topology evidence="1">Multi-pass membrane protein</topology>
    </subcellularLocation>
</comment>
<feature type="transmembrane region" description="Helical" evidence="6">
    <location>
        <begin position="67"/>
        <end position="88"/>
    </location>
</feature>
<evidence type="ECO:0000256" key="3">
    <source>
        <dbReference type="ARBA" id="ARBA00022989"/>
    </source>
</evidence>
<sequence length="363" mass="40941">MVAVSSQSNLNSNLTRMEATSSSNASKNNLAQSENKKKESFTIKENVTSERASEKSSSTLWFKIHRFLSFVLLTSLFVLSTAILTIFSTFLQHLFLIGLTNMICLFATVLTVPCSLAVVSTVREKSVRSRIDQKLWHLKFSFLPQLLCASCCMGIGGILISSQFESCLESSLHKNFLYSIQNHKNPSFAKQLHSVQKSFKCCGANTEISAGTNDSSLPTNHPWNAWYQHLILDDNYPDEIRKFFTLPWSCCLDTLKCQHLGMERFTKSSNRSIFEFQSDESEWIKLDKLQQLTTFENAPSRDRAARSTAFHDACPPKLAKWLTERLRKVALLFFAAAGFLCASGLLSIVFPSFDKEERHGALI</sequence>
<keyword evidence="3 6" id="KW-1133">Transmembrane helix</keyword>
<evidence type="ECO:0000256" key="6">
    <source>
        <dbReference type="SAM" id="Phobius"/>
    </source>
</evidence>
<dbReference type="EMBL" id="CAJGYM010000026">
    <property type="protein sequence ID" value="CAD6192251.1"/>
    <property type="molecule type" value="Genomic_DNA"/>
</dbReference>
<dbReference type="Proteomes" id="UP000835052">
    <property type="component" value="Unassembled WGS sequence"/>
</dbReference>
<dbReference type="Pfam" id="PF00335">
    <property type="entry name" value="Tetraspanin"/>
    <property type="match status" value="1"/>
</dbReference>
<name>A0A8S1HCN1_9PELO</name>
<evidence type="ECO:0000256" key="2">
    <source>
        <dbReference type="ARBA" id="ARBA00022692"/>
    </source>
</evidence>
<comment type="caution">
    <text evidence="7">The sequence shown here is derived from an EMBL/GenBank/DDBJ whole genome shotgun (WGS) entry which is preliminary data.</text>
</comment>
<feature type="transmembrane region" description="Helical" evidence="6">
    <location>
        <begin position="329"/>
        <end position="350"/>
    </location>
</feature>
<dbReference type="GO" id="GO:0016020">
    <property type="term" value="C:membrane"/>
    <property type="evidence" value="ECO:0007669"/>
    <property type="project" value="UniProtKB-SubCell"/>
</dbReference>
<evidence type="ECO:0000313" key="8">
    <source>
        <dbReference type="Proteomes" id="UP000835052"/>
    </source>
</evidence>
<keyword evidence="2 6" id="KW-0812">Transmembrane</keyword>
<feature type="compositionally biased region" description="Polar residues" evidence="5">
    <location>
        <begin position="16"/>
        <end position="33"/>
    </location>
</feature>
<keyword evidence="4 6" id="KW-0472">Membrane</keyword>
<evidence type="ECO:0000256" key="5">
    <source>
        <dbReference type="SAM" id="MobiDB-lite"/>
    </source>
</evidence>
<evidence type="ECO:0000313" key="7">
    <source>
        <dbReference type="EMBL" id="CAD6192251.1"/>
    </source>
</evidence>
<protein>
    <submittedName>
        <fullName evidence="7">Uncharacterized protein</fullName>
    </submittedName>
</protein>
<dbReference type="AlphaFoldDB" id="A0A8S1HCN1"/>
<reference evidence="7" key="1">
    <citation type="submission" date="2020-10" db="EMBL/GenBank/DDBJ databases">
        <authorList>
            <person name="Kikuchi T."/>
        </authorList>
    </citation>
    <scope>NUCLEOTIDE SEQUENCE</scope>
    <source>
        <strain evidence="7">NKZ352</strain>
    </source>
</reference>
<keyword evidence="8" id="KW-1185">Reference proteome</keyword>
<dbReference type="InterPro" id="IPR018499">
    <property type="entry name" value="Tetraspanin/Peripherin"/>
</dbReference>
<gene>
    <name evidence="7" type="ORF">CAUJ_LOCUS8170</name>
</gene>
<evidence type="ECO:0000256" key="4">
    <source>
        <dbReference type="ARBA" id="ARBA00023136"/>
    </source>
</evidence>
<feature type="transmembrane region" description="Helical" evidence="6">
    <location>
        <begin position="94"/>
        <end position="119"/>
    </location>
</feature>